<organism evidence="3 4">
    <name type="scientific">Hydnum rufescens UP504</name>
    <dbReference type="NCBI Taxonomy" id="1448309"/>
    <lineage>
        <taxon>Eukaryota</taxon>
        <taxon>Fungi</taxon>
        <taxon>Dikarya</taxon>
        <taxon>Basidiomycota</taxon>
        <taxon>Agaricomycotina</taxon>
        <taxon>Agaricomycetes</taxon>
        <taxon>Cantharellales</taxon>
        <taxon>Hydnaceae</taxon>
        <taxon>Hydnum</taxon>
    </lineage>
</organism>
<dbReference type="EMBL" id="MU128957">
    <property type="protein sequence ID" value="KAF9514759.1"/>
    <property type="molecule type" value="Genomic_DNA"/>
</dbReference>
<proteinExistence type="predicted"/>
<dbReference type="InterPro" id="IPR057678">
    <property type="entry name" value="DUF7918"/>
</dbReference>
<feature type="region of interest" description="Disordered" evidence="1">
    <location>
        <begin position="230"/>
        <end position="281"/>
    </location>
</feature>
<feature type="domain" description="DUF7918" evidence="2">
    <location>
        <begin position="9"/>
        <end position="165"/>
    </location>
</feature>
<accession>A0A9P6AZ92</accession>
<dbReference type="Proteomes" id="UP000886523">
    <property type="component" value="Unassembled WGS sequence"/>
</dbReference>
<protein>
    <recommendedName>
        <fullName evidence="2">DUF7918 domain-containing protein</fullName>
    </recommendedName>
</protein>
<keyword evidence="4" id="KW-1185">Reference proteome</keyword>
<reference evidence="3" key="1">
    <citation type="journal article" date="2020" name="Nat. Commun.">
        <title>Large-scale genome sequencing of mycorrhizal fungi provides insights into the early evolution of symbiotic traits.</title>
        <authorList>
            <person name="Miyauchi S."/>
            <person name="Kiss E."/>
            <person name="Kuo A."/>
            <person name="Drula E."/>
            <person name="Kohler A."/>
            <person name="Sanchez-Garcia M."/>
            <person name="Morin E."/>
            <person name="Andreopoulos B."/>
            <person name="Barry K.W."/>
            <person name="Bonito G."/>
            <person name="Buee M."/>
            <person name="Carver A."/>
            <person name="Chen C."/>
            <person name="Cichocki N."/>
            <person name="Clum A."/>
            <person name="Culley D."/>
            <person name="Crous P.W."/>
            <person name="Fauchery L."/>
            <person name="Girlanda M."/>
            <person name="Hayes R.D."/>
            <person name="Keri Z."/>
            <person name="LaButti K."/>
            <person name="Lipzen A."/>
            <person name="Lombard V."/>
            <person name="Magnuson J."/>
            <person name="Maillard F."/>
            <person name="Murat C."/>
            <person name="Nolan M."/>
            <person name="Ohm R.A."/>
            <person name="Pangilinan J."/>
            <person name="Pereira M.F."/>
            <person name="Perotto S."/>
            <person name="Peter M."/>
            <person name="Pfister S."/>
            <person name="Riley R."/>
            <person name="Sitrit Y."/>
            <person name="Stielow J.B."/>
            <person name="Szollosi G."/>
            <person name="Zifcakova L."/>
            <person name="Stursova M."/>
            <person name="Spatafora J.W."/>
            <person name="Tedersoo L."/>
            <person name="Vaario L.M."/>
            <person name="Yamada A."/>
            <person name="Yan M."/>
            <person name="Wang P."/>
            <person name="Xu J."/>
            <person name="Bruns T."/>
            <person name="Baldrian P."/>
            <person name="Vilgalys R."/>
            <person name="Dunand C."/>
            <person name="Henrissat B."/>
            <person name="Grigoriev I.V."/>
            <person name="Hibbett D."/>
            <person name="Nagy L.G."/>
            <person name="Martin F.M."/>
        </authorList>
    </citation>
    <scope>NUCLEOTIDE SEQUENCE</scope>
    <source>
        <strain evidence="3">UP504</strain>
    </source>
</reference>
<sequence length="326" mass="35923">MVRVPGCDVSITIQCEGEDLSEYSHEVRGNSATCYIPSVEGKHFQICVMRAASKTSFCVQVYFDGQNAAMHIDFRRSKRDKKRVGDSVRVNQSLKRRLVFSQLKLTDDEDALAATSGIDTNALGTIRVNMRHVIQVPVRSSDSRGIGTSNEGAVHSGTVHERAKKSGGHIVSKYTHLDTLHQPSAVTLTFRHTVEHLLPIVPSYDLIGCLVWTEVTFRYAPYDVLRAREIIPSPPAPPRNASPSSGDGRTASNAPPPAKAKREREEVDGVSDQSGFSDEEEARTYARLKAKKMAKRSGLAKIKIEENGIPTGIFKYGEVIDLTEDD</sequence>
<evidence type="ECO:0000259" key="2">
    <source>
        <dbReference type="Pfam" id="PF25534"/>
    </source>
</evidence>
<evidence type="ECO:0000256" key="1">
    <source>
        <dbReference type="SAM" id="MobiDB-lite"/>
    </source>
</evidence>
<evidence type="ECO:0000313" key="3">
    <source>
        <dbReference type="EMBL" id="KAF9514759.1"/>
    </source>
</evidence>
<name>A0A9P6AZ92_9AGAM</name>
<feature type="region of interest" description="Disordered" evidence="1">
    <location>
        <begin position="141"/>
        <end position="165"/>
    </location>
</feature>
<dbReference type="AlphaFoldDB" id="A0A9P6AZ92"/>
<dbReference type="PANTHER" id="PTHR36223">
    <property type="entry name" value="BETA-LACTAMASE-TYPE TRANSPEPTIDASE FOLD DOMAIN CONTAINING PROTEIN"/>
    <property type="match status" value="1"/>
</dbReference>
<dbReference type="Pfam" id="PF25534">
    <property type="entry name" value="DUF7918"/>
    <property type="match status" value="1"/>
</dbReference>
<gene>
    <name evidence="3" type="ORF">BS47DRAFT_1392190</name>
</gene>
<dbReference type="PANTHER" id="PTHR36223:SF1">
    <property type="entry name" value="TRANSCRIPTION ELONGATION FACTOR EAF N-TERMINAL DOMAIN-CONTAINING PROTEIN"/>
    <property type="match status" value="1"/>
</dbReference>
<dbReference type="OrthoDB" id="3364132at2759"/>
<comment type="caution">
    <text evidence="3">The sequence shown here is derived from an EMBL/GenBank/DDBJ whole genome shotgun (WGS) entry which is preliminary data.</text>
</comment>
<evidence type="ECO:0000313" key="4">
    <source>
        <dbReference type="Proteomes" id="UP000886523"/>
    </source>
</evidence>